<sequence>MTWKGGWPVSIETEEPYSPGWWLLTLGVKLHERRAGIRGKYKFARHGLKPNRVRPGLDLLADYLAGDPPLREDIHSEWSAPFRQFLRMGRMNIAPKLVSSTTNRMGLRDFRTAAVDDELGDLKARDLMRHNKLKLRAREVHDNMLGLGDAYTIVTPPDDTRAWSLITSESPLECITAHDPATGETLAGLKMFRDEIENADYAYLFLPGELYVARCDVPTSTLFTGRRWALSSRWEWDYDRWDDIPGNKVAMVRFQNKNGVSEIEGELNTLDRINDKLFNEWWIGKIQAFRQRAIVMAEEDDEVPPSADGDEAADPMEMSDEEWAQVFTSAPDAMWKLPKGAEIWESKETNTQQLTESIKGELQWLAFTASKPLHLITPDAANGSAEGASTQKEEHTFELWDRQDRADASWAETMAMAFEFQGDTDRADVSQIEVIWGPTQLHSLQEIGETVSKVNGVLPWEAIMTDVMQYSPGDVVDRLRPQRSRDMLSDAAAKAAAERRAAPAGG</sequence>
<gene>
    <name evidence="2" type="ORF">EFK50_01095</name>
</gene>
<comment type="caution">
    <text evidence="2">The sequence shown here is derived from an EMBL/GenBank/DDBJ whole genome shotgun (WGS) entry which is preliminary data.</text>
</comment>
<name>A0A3N0CRY8_9ACTN</name>
<evidence type="ECO:0000313" key="2">
    <source>
        <dbReference type="EMBL" id="RNL66252.1"/>
    </source>
</evidence>
<dbReference type="OrthoDB" id="1780383at2"/>
<feature type="region of interest" description="Disordered" evidence="1">
    <location>
        <begin position="486"/>
        <end position="506"/>
    </location>
</feature>
<proteinExistence type="predicted"/>
<reference evidence="2 3" key="1">
    <citation type="submission" date="2018-11" db="EMBL/GenBank/DDBJ databases">
        <authorList>
            <person name="Li F."/>
        </authorList>
    </citation>
    <scope>NUCLEOTIDE SEQUENCE [LARGE SCALE GENOMIC DNA]</scope>
    <source>
        <strain evidence="2 3">Gsoil 097</strain>
    </source>
</reference>
<accession>A0A3N0CRY8</accession>
<dbReference type="InterPro" id="IPR021145">
    <property type="entry name" value="Portal_protein_SPP1_Gp6-like"/>
</dbReference>
<organism evidence="2 3">
    <name type="scientific">Nocardioides marmoriginsengisoli</name>
    <dbReference type="NCBI Taxonomy" id="661483"/>
    <lineage>
        <taxon>Bacteria</taxon>
        <taxon>Bacillati</taxon>
        <taxon>Actinomycetota</taxon>
        <taxon>Actinomycetes</taxon>
        <taxon>Propionibacteriales</taxon>
        <taxon>Nocardioidaceae</taxon>
        <taxon>Nocardioides</taxon>
    </lineage>
</organism>
<keyword evidence="3" id="KW-1185">Reference proteome</keyword>
<dbReference type="EMBL" id="RJSE01000001">
    <property type="protein sequence ID" value="RNL66252.1"/>
    <property type="molecule type" value="Genomic_DNA"/>
</dbReference>
<feature type="compositionally biased region" description="Basic and acidic residues" evidence="1">
    <location>
        <begin position="496"/>
        <end position="506"/>
    </location>
</feature>
<dbReference type="AlphaFoldDB" id="A0A3N0CRY8"/>
<evidence type="ECO:0000313" key="3">
    <source>
        <dbReference type="Proteomes" id="UP000267128"/>
    </source>
</evidence>
<dbReference type="Proteomes" id="UP000267128">
    <property type="component" value="Unassembled WGS sequence"/>
</dbReference>
<dbReference type="Pfam" id="PF05133">
    <property type="entry name" value="SPP1_portal"/>
    <property type="match status" value="1"/>
</dbReference>
<protein>
    <submittedName>
        <fullName evidence="2">Phage portal protein</fullName>
    </submittedName>
</protein>
<evidence type="ECO:0000256" key="1">
    <source>
        <dbReference type="SAM" id="MobiDB-lite"/>
    </source>
</evidence>